<dbReference type="PANTHER" id="PTHR33886:SF8">
    <property type="entry name" value="UNSATURATED RHAMNOGALACTURONAN HYDROLASE (EUROFUNG)"/>
    <property type="match status" value="1"/>
</dbReference>
<comment type="caution">
    <text evidence="1">The sequence shown here is derived from an EMBL/GenBank/DDBJ whole genome shotgun (WGS) entry which is preliminary data.</text>
</comment>
<dbReference type="Gene3D" id="2.80.10.50">
    <property type="match status" value="1"/>
</dbReference>
<dbReference type="InterPro" id="IPR012341">
    <property type="entry name" value="6hp_glycosidase-like_sf"/>
</dbReference>
<dbReference type="EMBL" id="JBHEZX010000009">
    <property type="protein sequence ID" value="MFC1411991.1"/>
    <property type="molecule type" value="Genomic_DNA"/>
</dbReference>
<sequence length="531" mass="54789">MDRRSFLAGGVALAAAGVPALATTAAHAAGTASTAGATAAAALPAATLPSREDMVAVLRRVADQWIGAHPNSGDNEWANATLMSGLMALYRLTSDPAYLNYVTGWAQSHSYGLNGGNTTRDADSQCAGQAYLDLYDTAPAANKIAAIEACLHNMTYVNQVSKDDDWWWVDALHMAMPQFARLGALRGDSGYFDKLHRLYTHTKSAEGGPGLYSPTTGLWYRDKNFLPGGIVSPSGKPVVWSRGNGWAAAAHTKVLKALPAGQANVAEYRSTLAKLVTAVAQVQRSDGFWNVNLADPNHFPGPETSGTVFFVYGTAYAIGAGLVDSATYLPVAARAWNGLVATAVHADGSLGYVQKVGDRPDSSQPVTSDSTADFGVGGFLLGGTELAALAAPAGGAGLPASGTYALRARINSRYVTAENAGASPLIARAATAQAWETFDLAVSSGGSVTLRAHADNLFVSAANAGASALIAKAATAQAWEAFTLVANPNGSVSLRAQINGKYVTAAAAGASPLIASAPTIGTWEQFDVVPQ</sequence>
<name>A0ABV6VE55_9ACTN</name>
<keyword evidence="2" id="KW-1185">Reference proteome</keyword>
<keyword evidence="1" id="KW-0378">Hydrolase</keyword>
<dbReference type="SUPFAM" id="SSF50405">
    <property type="entry name" value="Actin-crosslinking proteins"/>
    <property type="match status" value="1"/>
</dbReference>
<accession>A0ABV6VE55</accession>
<organism evidence="1 2">
    <name type="scientific">Streptacidiphilus alkalitolerans</name>
    <dbReference type="NCBI Taxonomy" id="3342712"/>
    <lineage>
        <taxon>Bacteria</taxon>
        <taxon>Bacillati</taxon>
        <taxon>Actinomycetota</taxon>
        <taxon>Actinomycetes</taxon>
        <taxon>Kitasatosporales</taxon>
        <taxon>Streptomycetaceae</taxon>
        <taxon>Streptacidiphilus</taxon>
    </lineage>
</organism>
<dbReference type="CDD" id="cd00257">
    <property type="entry name" value="beta-trefoil_FSCN-like"/>
    <property type="match status" value="1"/>
</dbReference>
<reference evidence="1 2" key="1">
    <citation type="submission" date="2024-09" db="EMBL/GenBank/DDBJ databases">
        <authorList>
            <person name="Lee S.D."/>
        </authorList>
    </citation>
    <scope>NUCLEOTIDE SEQUENCE [LARGE SCALE GENOMIC DNA]</scope>
    <source>
        <strain evidence="1 2">N1-1</strain>
    </source>
</reference>
<protein>
    <submittedName>
        <fullName evidence="1">Glycoside hydrolase family 88 protein</fullName>
    </submittedName>
</protein>
<evidence type="ECO:0000313" key="1">
    <source>
        <dbReference type="EMBL" id="MFC1411991.1"/>
    </source>
</evidence>
<dbReference type="SUPFAM" id="SSF48208">
    <property type="entry name" value="Six-hairpin glycosidases"/>
    <property type="match status" value="1"/>
</dbReference>
<dbReference type="PROSITE" id="PS51318">
    <property type="entry name" value="TAT"/>
    <property type="match status" value="1"/>
</dbReference>
<dbReference type="InterPro" id="IPR008999">
    <property type="entry name" value="Actin-crosslinking"/>
</dbReference>
<dbReference type="PANTHER" id="PTHR33886">
    <property type="entry name" value="UNSATURATED RHAMNOGALACTURONAN HYDROLASE (EUROFUNG)"/>
    <property type="match status" value="1"/>
</dbReference>
<dbReference type="InterPro" id="IPR006311">
    <property type="entry name" value="TAT_signal"/>
</dbReference>
<dbReference type="Pfam" id="PF07470">
    <property type="entry name" value="Glyco_hydro_88"/>
    <property type="match status" value="1"/>
</dbReference>
<dbReference type="InterPro" id="IPR052043">
    <property type="entry name" value="PolySaccharide_Degr_Enz"/>
</dbReference>
<proteinExistence type="predicted"/>
<gene>
    <name evidence="1" type="ORF">ACEZDG_22245</name>
</gene>
<dbReference type="Gene3D" id="1.50.10.10">
    <property type="match status" value="1"/>
</dbReference>
<dbReference type="InterPro" id="IPR010905">
    <property type="entry name" value="Glyco_hydro_88"/>
</dbReference>
<dbReference type="InterPro" id="IPR008928">
    <property type="entry name" value="6-hairpin_glycosidase_sf"/>
</dbReference>
<evidence type="ECO:0000313" key="2">
    <source>
        <dbReference type="Proteomes" id="UP001592582"/>
    </source>
</evidence>
<dbReference type="GO" id="GO:0016787">
    <property type="term" value="F:hydrolase activity"/>
    <property type="evidence" value="ECO:0007669"/>
    <property type="project" value="UniProtKB-KW"/>
</dbReference>
<dbReference type="Proteomes" id="UP001592582">
    <property type="component" value="Unassembled WGS sequence"/>
</dbReference>